<comment type="similarity">
    <text evidence="8">Belongs to the uracil-DNA glycosylase (UDG) superfamily. Type 5 (UDGb) family.</text>
</comment>
<dbReference type="EMBL" id="CP012670">
    <property type="protein sequence ID" value="AUX22191.1"/>
    <property type="molecule type" value="Genomic_DNA"/>
</dbReference>
<dbReference type="Gene3D" id="3.40.470.10">
    <property type="entry name" value="Uracil-DNA glycosylase-like domain"/>
    <property type="match status" value="1"/>
</dbReference>
<gene>
    <name evidence="12" type="primary">ung</name>
    <name evidence="12" type="ORF">SOCEGT47_026920</name>
</gene>
<dbReference type="SMART" id="SM00986">
    <property type="entry name" value="UDG"/>
    <property type="match status" value="1"/>
</dbReference>
<evidence type="ECO:0000256" key="8">
    <source>
        <dbReference type="ARBA" id="ARBA00023779"/>
    </source>
</evidence>
<evidence type="ECO:0000256" key="6">
    <source>
        <dbReference type="ARBA" id="ARBA00023014"/>
    </source>
</evidence>
<dbReference type="RefSeq" id="WP_129347394.1">
    <property type="nucleotide sequence ID" value="NZ_CP012670.1"/>
</dbReference>
<accession>A0A4P2PZM5</accession>
<dbReference type="OrthoDB" id="9787663at2"/>
<evidence type="ECO:0000256" key="10">
    <source>
        <dbReference type="SAM" id="MobiDB-lite"/>
    </source>
</evidence>
<name>A0A4P2PZM5_SORCE</name>
<keyword evidence="1" id="KW-0004">4Fe-4S</keyword>
<dbReference type="GO" id="GO:0046872">
    <property type="term" value="F:metal ion binding"/>
    <property type="evidence" value="ECO:0007669"/>
    <property type="project" value="UniProtKB-KW"/>
</dbReference>
<dbReference type="CDD" id="cd10031">
    <property type="entry name" value="UDG-F5_TTUDGB_like"/>
    <property type="match status" value="1"/>
</dbReference>
<dbReference type="PANTHER" id="PTHR33693">
    <property type="entry name" value="TYPE-5 URACIL-DNA GLYCOSYLASE"/>
    <property type="match status" value="1"/>
</dbReference>
<dbReference type="SUPFAM" id="SSF52141">
    <property type="entry name" value="Uracil-DNA glycosylase-like"/>
    <property type="match status" value="1"/>
</dbReference>
<evidence type="ECO:0000256" key="3">
    <source>
        <dbReference type="ARBA" id="ARBA00022763"/>
    </source>
</evidence>
<evidence type="ECO:0000256" key="4">
    <source>
        <dbReference type="ARBA" id="ARBA00022801"/>
    </source>
</evidence>
<dbReference type="GO" id="GO:0006284">
    <property type="term" value="P:base-excision repair"/>
    <property type="evidence" value="ECO:0007669"/>
    <property type="project" value="InterPro"/>
</dbReference>
<dbReference type="AlphaFoldDB" id="A0A4P2PZM5"/>
<evidence type="ECO:0000256" key="1">
    <source>
        <dbReference type="ARBA" id="ARBA00022485"/>
    </source>
</evidence>
<organism evidence="12 13">
    <name type="scientific">Sorangium cellulosum</name>
    <name type="common">Polyangium cellulosum</name>
    <dbReference type="NCBI Taxonomy" id="56"/>
    <lineage>
        <taxon>Bacteria</taxon>
        <taxon>Pseudomonadati</taxon>
        <taxon>Myxococcota</taxon>
        <taxon>Polyangia</taxon>
        <taxon>Polyangiales</taxon>
        <taxon>Polyangiaceae</taxon>
        <taxon>Sorangium</taxon>
    </lineage>
</organism>
<evidence type="ECO:0000259" key="11">
    <source>
        <dbReference type="SMART" id="SM00986"/>
    </source>
</evidence>
<dbReference type="PANTHER" id="PTHR33693:SF3">
    <property type="entry name" value="TYPE-5 URACIL-DNA GLYCOSYLASE"/>
    <property type="match status" value="1"/>
</dbReference>
<keyword evidence="5" id="KW-0408">Iron</keyword>
<keyword evidence="7" id="KW-0234">DNA repair</keyword>
<dbReference type="InterPro" id="IPR036895">
    <property type="entry name" value="Uracil-DNA_glycosylase-like_sf"/>
</dbReference>
<dbReference type="GO" id="GO:0051539">
    <property type="term" value="F:4 iron, 4 sulfur cluster binding"/>
    <property type="evidence" value="ECO:0007669"/>
    <property type="project" value="UniProtKB-KW"/>
</dbReference>
<dbReference type="InterPro" id="IPR005122">
    <property type="entry name" value="Uracil-DNA_glycosylase-like"/>
</dbReference>
<dbReference type="SMART" id="SM00987">
    <property type="entry name" value="UreE_C"/>
    <property type="match status" value="1"/>
</dbReference>
<dbReference type="GO" id="GO:0033958">
    <property type="term" value="F:DNA-deoxyinosine glycosylase activity"/>
    <property type="evidence" value="ECO:0007669"/>
    <property type="project" value="InterPro"/>
</dbReference>
<keyword evidence="2" id="KW-0479">Metal-binding</keyword>
<dbReference type="GO" id="GO:0004844">
    <property type="term" value="F:uracil DNA N-glycosylase activity"/>
    <property type="evidence" value="ECO:0007669"/>
    <property type="project" value="InterPro"/>
</dbReference>
<evidence type="ECO:0000313" key="13">
    <source>
        <dbReference type="Proteomes" id="UP000295781"/>
    </source>
</evidence>
<evidence type="ECO:0000313" key="12">
    <source>
        <dbReference type="EMBL" id="AUX22191.1"/>
    </source>
</evidence>
<evidence type="ECO:0000256" key="7">
    <source>
        <dbReference type="ARBA" id="ARBA00023204"/>
    </source>
</evidence>
<feature type="region of interest" description="Disordered" evidence="10">
    <location>
        <begin position="175"/>
        <end position="195"/>
    </location>
</feature>
<keyword evidence="4" id="KW-0378">Hydrolase</keyword>
<reference evidence="12 13" key="1">
    <citation type="submission" date="2015-09" db="EMBL/GenBank/DDBJ databases">
        <title>Sorangium comparison.</title>
        <authorList>
            <person name="Zaburannyi N."/>
            <person name="Bunk B."/>
            <person name="Overmann J."/>
            <person name="Mueller R."/>
        </authorList>
    </citation>
    <scope>NUCLEOTIDE SEQUENCE [LARGE SCALE GENOMIC DNA]</scope>
    <source>
        <strain evidence="12 13">So ceGT47</strain>
    </source>
</reference>
<protein>
    <recommendedName>
        <fullName evidence="9">Type-5 uracil-DNA glycosylase</fullName>
    </recommendedName>
</protein>
<dbReference type="Proteomes" id="UP000295781">
    <property type="component" value="Chromosome"/>
</dbReference>
<feature type="domain" description="Uracil-DNA glycosylase-like" evidence="11">
    <location>
        <begin position="52"/>
        <end position="242"/>
    </location>
</feature>
<evidence type="ECO:0000256" key="5">
    <source>
        <dbReference type="ARBA" id="ARBA00023004"/>
    </source>
</evidence>
<dbReference type="Pfam" id="PF03167">
    <property type="entry name" value="UDG"/>
    <property type="match status" value="1"/>
</dbReference>
<keyword evidence="3" id="KW-0227">DNA damage</keyword>
<sequence>MSRGGAARALAQIEAELVECRRCPRLVTWREDVAREKRRAYRDQIYWGRPVPGFGDPEAPLVIVGLAPAAHGANRTGRMFTGDRSGDFLYAALFRAGIASQPTSTWRDDGLALRGAFITAPCHCAPPDNKPTNAELASCRGWLERELGALRGARVYLALGRIGYEAVGALARARSAPAAAGEPPRRRAEGPPRLPPFTHGVEALIPDPRGGPGEARLFGSYHVSQQNTQTGRLTEAMFDEVLRRALRAAGLLAQLRSPT</sequence>
<evidence type="ECO:0000256" key="2">
    <source>
        <dbReference type="ARBA" id="ARBA00022723"/>
    </source>
</evidence>
<proteinExistence type="inferred from homology"/>
<dbReference type="InterPro" id="IPR044147">
    <property type="entry name" value="UdgB-like"/>
</dbReference>
<keyword evidence="6" id="KW-0411">Iron-sulfur</keyword>
<evidence type="ECO:0000256" key="9">
    <source>
        <dbReference type="ARBA" id="ARBA00023887"/>
    </source>
</evidence>
<dbReference type="InterPro" id="IPR051536">
    <property type="entry name" value="UDG_Type-4/5"/>
</dbReference>